<protein>
    <recommendedName>
        <fullName evidence="2">Agglutinin domain-containing protein</fullName>
    </recommendedName>
</protein>
<comment type="caution">
    <text evidence="4">The sequence shown here is derived from an EMBL/GenBank/DDBJ whole genome shotgun (WGS) entry which is preliminary data.</text>
</comment>
<dbReference type="PANTHER" id="PTHR39244:SF5">
    <property type="entry name" value="NATTERIN-3-LIKE"/>
    <property type="match status" value="1"/>
</dbReference>
<dbReference type="EMBL" id="CAMGYJ010000005">
    <property type="protein sequence ID" value="CAI0421659.1"/>
    <property type="molecule type" value="Genomic_DNA"/>
</dbReference>
<dbReference type="InterPro" id="IPR008998">
    <property type="entry name" value="Agglutinin"/>
</dbReference>
<evidence type="ECO:0000313" key="3">
    <source>
        <dbReference type="EMBL" id="CAI0421480.1"/>
    </source>
</evidence>
<organism evidence="4 5">
    <name type="scientific">Linum tenue</name>
    <dbReference type="NCBI Taxonomy" id="586396"/>
    <lineage>
        <taxon>Eukaryota</taxon>
        <taxon>Viridiplantae</taxon>
        <taxon>Streptophyta</taxon>
        <taxon>Embryophyta</taxon>
        <taxon>Tracheophyta</taxon>
        <taxon>Spermatophyta</taxon>
        <taxon>Magnoliopsida</taxon>
        <taxon>eudicotyledons</taxon>
        <taxon>Gunneridae</taxon>
        <taxon>Pentapetalae</taxon>
        <taxon>rosids</taxon>
        <taxon>fabids</taxon>
        <taxon>Malpighiales</taxon>
        <taxon>Linaceae</taxon>
        <taxon>Linum</taxon>
    </lineage>
</organism>
<keyword evidence="5" id="KW-1185">Reference proteome</keyword>
<dbReference type="InterPro" id="IPR053237">
    <property type="entry name" value="Natterin_C"/>
</dbReference>
<evidence type="ECO:0000313" key="4">
    <source>
        <dbReference type="EMBL" id="CAI0421659.1"/>
    </source>
</evidence>
<dbReference type="PANTHER" id="PTHR39244">
    <property type="entry name" value="NATTERIN-4"/>
    <property type="match status" value="1"/>
</dbReference>
<evidence type="ECO:0000313" key="5">
    <source>
        <dbReference type="Proteomes" id="UP001154282"/>
    </source>
</evidence>
<keyword evidence="1" id="KW-0175">Coiled coil</keyword>
<accession>A0AAV0KH30</accession>
<dbReference type="Proteomes" id="UP001154282">
    <property type="component" value="Unassembled WGS sequence"/>
</dbReference>
<evidence type="ECO:0000259" key="2">
    <source>
        <dbReference type="SMART" id="SM00791"/>
    </source>
</evidence>
<dbReference type="AlphaFoldDB" id="A0AAV0KH30"/>
<evidence type="ECO:0000256" key="1">
    <source>
        <dbReference type="SAM" id="Coils"/>
    </source>
</evidence>
<feature type="domain" description="Agglutinin" evidence="2">
    <location>
        <begin position="5"/>
        <end position="163"/>
    </location>
</feature>
<dbReference type="InterPro" id="IPR036242">
    <property type="entry name" value="Agglutinin_dom_sf"/>
</dbReference>
<dbReference type="SUPFAM" id="SSF50382">
    <property type="entry name" value="Agglutinin"/>
    <property type="match status" value="1"/>
</dbReference>
<feature type="coiled-coil region" evidence="1">
    <location>
        <begin position="193"/>
        <end position="234"/>
    </location>
</feature>
<dbReference type="Pfam" id="PF07468">
    <property type="entry name" value="Agglutinin"/>
    <property type="match status" value="1"/>
</dbReference>
<sequence>MTTVAGLPKYVVLKSKNDGKYLHYLWNDEFGEYYKDLGCKRDVDVVNPFVQLEVVPSTADATLIHLRCSYNNKFLQLTSKYGVSWISATADAAEEDKTKATSTLFQPIFPAGEPSTVGFLHVQTQRHLRTFYNKDYSAEINYVACVYTNDGTGYHRYEFAAWESYEDKMKKKDEEIQKLKAGDGESLTADAIVADLRKDIAEQNAQLDAAYKEIDEKDAQIKAKDKEIAALKAAAGK</sequence>
<proteinExistence type="predicted"/>
<dbReference type="Gene3D" id="2.80.10.50">
    <property type="match status" value="1"/>
</dbReference>
<dbReference type="SMART" id="SM00791">
    <property type="entry name" value="Agglutinin"/>
    <property type="match status" value="1"/>
</dbReference>
<dbReference type="EMBL" id="CAMGYJ010000005">
    <property type="protein sequence ID" value="CAI0421480.1"/>
    <property type="molecule type" value="Genomic_DNA"/>
</dbReference>
<name>A0AAV0KH30_9ROSI</name>
<gene>
    <name evidence="3" type="ORF">LITE_LOCUS18758</name>
    <name evidence="4" type="ORF">LITE_LOCUS18853</name>
</gene>
<reference evidence="4" key="1">
    <citation type="submission" date="2022-08" db="EMBL/GenBank/DDBJ databases">
        <authorList>
            <person name="Gutierrez-Valencia J."/>
        </authorList>
    </citation>
    <scope>NUCLEOTIDE SEQUENCE</scope>
</reference>